<gene>
    <name evidence="3" type="ORF">ACFSJC_07135</name>
</gene>
<dbReference type="PANTHER" id="PTHR43854">
    <property type="entry name" value="INDOLEPYRUVATE OXIDOREDUCTASE SUBUNIT IORB"/>
    <property type="match status" value="1"/>
</dbReference>
<dbReference type="PANTHER" id="PTHR43854:SF1">
    <property type="entry name" value="INDOLEPYRUVATE OXIDOREDUCTASE SUBUNIT IORB"/>
    <property type="match status" value="1"/>
</dbReference>
<protein>
    <submittedName>
        <fullName evidence="3">2-oxoacid:acceptor oxidoreductase family protein</fullName>
    </submittedName>
</protein>
<evidence type="ECO:0000256" key="1">
    <source>
        <dbReference type="ARBA" id="ARBA00023002"/>
    </source>
</evidence>
<dbReference type="Gene3D" id="3.40.920.10">
    <property type="entry name" value="Pyruvate-ferredoxin oxidoreductase, PFOR, domain III"/>
    <property type="match status" value="2"/>
</dbReference>
<keyword evidence="4" id="KW-1185">Reference proteome</keyword>
<keyword evidence="1" id="KW-0560">Oxidoreductase</keyword>
<evidence type="ECO:0000313" key="4">
    <source>
        <dbReference type="Proteomes" id="UP001597337"/>
    </source>
</evidence>
<organism evidence="3 4">
    <name type="scientific">Thiorhodococcus fuscus</name>
    <dbReference type="NCBI Taxonomy" id="527200"/>
    <lineage>
        <taxon>Bacteria</taxon>
        <taxon>Pseudomonadati</taxon>
        <taxon>Pseudomonadota</taxon>
        <taxon>Gammaproteobacteria</taxon>
        <taxon>Chromatiales</taxon>
        <taxon>Chromatiaceae</taxon>
        <taxon>Thiorhodococcus</taxon>
    </lineage>
</organism>
<reference evidence="4" key="1">
    <citation type="journal article" date="2019" name="Int. J. Syst. Evol. Microbiol.">
        <title>The Global Catalogue of Microorganisms (GCM) 10K type strain sequencing project: providing services to taxonomists for standard genome sequencing and annotation.</title>
        <authorList>
            <consortium name="The Broad Institute Genomics Platform"/>
            <consortium name="The Broad Institute Genome Sequencing Center for Infectious Disease"/>
            <person name="Wu L."/>
            <person name="Ma J."/>
        </authorList>
    </citation>
    <scope>NUCLEOTIDE SEQUENCE [LARGE SCALE GENOMIC DNA]</scope>
    <source>
        <strain evidence="4">KACC 12597</strain>
    </source>
</reference>
<dbReference type="InterPro" id="IPR052198">
    <property type="entry name" value="IorB_Oxidoreductase"/>
</dbReference>
<sequence>MTNVTNVVIAGLGGQGVLKASDILADAAFRAGLDVKKSELHGMSQRGGSVSSDVRFGPRVLSPMVPPGEANVLLVLEGTQVEINRPTLRADGILIGPDVLADGALKNKKSLNVALLGAMSIVLDIPEEDWLAAMYANLAEKLHTINEQAFALGRAAALERNQAG</sequence>
<feature type="domain" description="Pyruvate/ketoisovalerate oxidoreductase catalytic" evidence="2">
    <location>
        <begin position="13"/>
        <end position="95"/>
    </location>
</feature>
<dbReference type="InterPro" id="IPR002869">
    <property type="entry name" value="Pyrv_flavodox_OxRed_cen"/>
</dbReference>
<dbReference type="RefSeq" id="WP_386025184.1">
    <property type="nucleotide sequence ID" value="NZ_JBHUHX010000015.1"/>
</dbReference>
<proteinExistence type="predicted"/>
<accession>A0ABW4Y7N8</accession>
<dbReference type="Pfam" id="PF01558">
    <property type="entry name" value="POR"/>
    <property type="match status" value="1"/>
</dbReference>
<evidence type="ECO:0000313" key="3">
    <source>
        <dbReference type="EMBL" id="MFD2111610.1"/>
    </source>
</evidence>
<dbReference type="EMBL" id="JBHUHX010000015">
    <property type="protein sequence ID" value="MFD2111610.1"/>
    <property type="molecule type" value="Genomic_DNA"/>
</dbReference>
<dbReference type="InterPro" id="IPR019752">
    <property type="entry name" value="Pyrv/ketoisovalerate_OxRed_cat"/>
</dbReference>
<evidence type="ECO:0000259" key="2">
    <source>
        <dbReference type="Pfam" id="PF01558"/>
    </source>
</evidence>
<comment type="caution">
    <text evidence="3">The sequence shown here is derived from an EMBL/GenBank/DDBJ whole genome shotgun (WGS) entry which is preliminary data.</text>
</comment>
<dbReference type="SUPFAM" id="SSF53323">
    <property type="entry name" value="Pyruvate-ferredoxin oxidoreductase, PFOR, domain III"/>
    <property type="match status" value="1"/>
</dbReference>
<name>A0ABW4Y7N8_9GAMM</name>
<dbReference type="Proteomes" id="UP001597337">
    <property type="component" value="Unassembled WGS sequence"/>
</dbReference>